<reference evidence="1" key="2">
    <citation type="submission" date="2020-11" db="EMBL/GenBank/DDBJ databases">
        <authorList>
            <person name="McCartney M.A."/>
            <person name="Auch B."/>
            <person name="Kono T."/>
            <person name="Mallez S."/>
            <person name="Becker A."/>
            <person name="Gohl D.M."/>
            <person name="Silverstein K.A.T."/>
            <person name="Koren S."/>
            <person name="Bechman K.B."/>
            <person name="Herman A."/>
            <person name="Abrahante J.E."/>
            <person name="Garbe J."/>
        </authorList>
    </citation>
    <scope>NUCLEOTIDE SEQUENCE</scope>
    <source>
        <strain evidence="1">Duluth1</strain>
        <tissue evidence="1">Whole animal</tissue>
    </source>
</reference>
<evidence type="ECO:0000313" key="1">
    <source>
        <dbReference type="EMBL" id="KAH3828374.1"/>
    </source>
</evidence>
<evidence type="ECO:0000313" key="2">
    <source>
        <dbReference type="Proteomes" id="UP000828390"/>
    </source>
</evidence>
<proteinExistence type="predicted"/>
<name>A0A9D4H7K1_DREPO</name>
<dbReference type="AlphaFoldDB" id="A0A9D4H7K1"/>
<protein>
    <submittedName>
        <fullName evidence="1">Uncharacterized protein</fullName>
    </submittedName>
</protein>
<organism evidence="1 2">
    <name type="scientific">Dreissena polymorpha</name>
    <name type="common">Zebra mussel</name>
    <name type="synonym">Mytilus polymorpha</name>
    <dbReference type="NCBI Taxonomy" id="45954"/>
    <lineage>
        <taxon>Eukaryota</taxon>
        <taxon>Metazoa</taxon>
        <taxon>Spiralia</taxon>
        <taxon>Lophotrochozoa</taxon>
        <taxon>Mollusca</taxon>
        <taxon>Bivalvia</taxon>
        <taxon>Autobranchia</taxon>
        <taxon>Heteroconchia</taxon>
        <taxon>Euheterodonta</taxon>
        <taxon>Imparidentia</taxon>
        <taxon>Neoheterodontei</taxon>
        <taxon>Myida</taxon>
        <taxon>Dreissenoidea</taxon>
        <taxon>Dreissenidae</taxon>
        <taxon>Dreissena</taxon>
    </lineage>
</organism>
<comment type="caution">
    <text evidence="1">The sequence shown here is derived from an EMBL/GenBank/DDBJ whole genome shotgun (WGS) entry which is preliminary data.</text>
</comment>
<accession>A0A9D4H7K1</accession>
<reference evidence="1" key="1">
    <citation type="journal article" date="2019" name="bioRxiv">
        <title>The Genome of the Zebra Mussel, Dreissena polymorpha: A Resource for Invasive Species Research.</title>
        <authorList>
            <person name="McCartney M.A."/>
            <person name="Auch B."/>
            <person name="Kono T."/>
            <person name="Mallez S."/>
            <person name="Zhang Y."/>
            <person name="Obille A."/>
            <person name="Becker A."/>
            <person name="Abrahante J.E."/>
            <person name="Garbe J."/>
            <person name="Badalamenti J.P."/>
            <person name="Herman A."/>
            <person name="Mangelson H."/>
            <person name="Liachko I."/>
            <person name="Sullivan S."/>
            <person name="Sone E.D."/>
            <person name="Koren S."/>
            <person name="Silverstein K.A.T."/>
            <person name="Beckman K.B."/>
            <person name="Gohl D.M."/>
        </authorList>
    </citation>
    <scope>NUCLEOTIDE SEQUENCE</scope>
    <source>
        <strain evidence="1">Duluth1</strain>
        <tissue evidence="1">Whole animal</tissue>
    </source>
</reference>
<gene>
    <name evidence="1" type="ORF">DPMN_130332</name>
</gene>
<dbReference type="Proteomes" id="UP000828390">
    <property type="component" value="Unassembled WGS sequence"/>
</dbReference>
<keyword evidence="2" id="KW-1185">Reference proteome</keyword>
<sequence>MSTATTLPQVVECTTSTLSSESMNVAQKPNPLFTNPLTKSMIRQFHLCFSSSANVLNGVTNVALSTVDRKYTKHRNTNQEQNTSVNMFAGPVVVFRRTVQQMN</sequence>
<dbReference type="EMBL" id="JAIWYP010000005">
    <property type="protein sequence ID" value="KAH3828374.1"/>
    <property type="molecule type" value="Genomic_DNA"/>
</dbReference>